<dbReference type="GO" id="GO:0005829">
    <property type="term" value="C:cytosol"/>
    <property type="evidence" value="ECO:0007669"/>
    <property type="project" value="TreeGrafter"/>
</dbReference>
<dbReference type="GO" id="GO:0004331">
    <property type="term" value="F:fructose-2,6-bisphosphate 2-phosphatase activity"/>
    <property type="evidence" value="ECO:0007669"/>
    <property type="project" value="UniProtKB-EC"/>
</dbReference>
<dbReference type="CDD" id="cd07067">
    <property type="entry name" value="HP_PGM_like"/>
    <property type="match status" value="1"/>
</dbReference>
<dbReference type="SUPFAM" id="SSF53254">
    <property type="entry name" value="Phosphoglycerate mutase-like"/>
    <property type="match status" value="1"/>
</dbReference>
<evidence type="ECO:0000256" key="2">
    <source>
        <dbReference type="ARBA" id="ARBA00022801"/>
    </source>
</evidence>
<dbReference type="EMBL" id="CAJPVJ010034712">
    <property type="protein sequence ID" value="CAG2180976.1"/>
    <property type="molecule type" value="Genomic_DNA"/>
</dbReference>
<dbReference type="Proteomes" id="UP000728032">
    <property type="component" value="Unassembled WGS sequence"/>
</dbReference>
<gene>
    <name evidence="8" type="ORF">ONB1V03_LOCUS20397</name>
</gene>
<comment type="catalytic activity">
    <reaction evidence="1">
        <text>beta-D-fructose 2,6-bisphosphate + H2O = beta-D-fructose 6-phosphate + phosphate</text>
        <dbReference type="Rhea" id="RHEA:17289"/>
        <dbReference type="ChEBI" id="CHEBI:15377"/>
        <dbReference type="ChEBI" id="CHEBI:43474"/>
        <dbReference type="ChEBI" id="CHEBI:57634"/>
        <dbReference type="ChEBI" id="CHEBI:58579"/>
        <dbReference type="EC" id="3.1.3.46"/>
    </reaction>
</comment>
<evidence type="ECO:0000256" key="6">
    <source>
        <dbReference type="PIRSR" id="PIRSR613078-1"/>
    </source>
</evidence>
<dbReference type="OrthoDB" id="354304at2759"/>
<dbReference type="PROSITE" id="PS00175">
    <property type="entry name" value="PG_MUTASE"/>
    <property type="match status" value="1"/>
</dbReference>
<dbReference type="PIRSF" id="PIRSF000709">
    <property type="entry name" value="6PFK_2-Ptase"/>
    <property type="match status" value="1"/>
</dbReference>
<dbReference type="InterPro" id="IPR001345">
    <property type="entry name" value="PG/BPGM_mutase_AS"/>
</dbReference>
<keyword evidence="9" id="KW-1185">Reference proteome</keyword>
<feature type="non-terminal residue" evidence="8">
    <location>
        <position position="186"/>
    </location>
</feature>
<name>A0A7R9MPT6_9ACAR</name>
<proteinExistence type="inferred from homology"/>
<sequence length="186" mass="20560">MTMSATNAFFLTLVRHGQTVANRVKIIQGQSDTKLSDIGVKQAAQLAQHLDCTQFDIIFASDLSRALDTAKIVVKSDDRIQTDVRLRERSFGVIEGQSLDVLKAEATKHGFSANKLSQFTPEGGETPQQVTDRVVDFLNNHLLNLVSNESRVLIVSHGGVTREIMRFIHNGLKCDFKGQTPNIITP</sequence>
<feature type="active site" description="Tele-phosphohistidine intermediate" evidence="6">
    <location>
        <position position="16"/>
    </location>
</feature>
<dbReference type="PANTHER" id="PTHR46517">
    <property type="entry name" value="FRUCTOSE-2,6-BISPHOSPHATASE TIGAR"/>
    <property type="match status" value="1"/>
</dbReference>
<keyword evidence="2" id="KW-0378">Hydrolase</keyword>
<reference evidence="8" key="1">
    <citation type="submission" date="2020-11" db="EMBL/GenBank/DDBJ databases">
        <authorList>
            <person name="Tran Van P."/>
        </authorList>
    </citation>
    <scope>NUCLEOTIDE SEQUENCE</scope>
</reference>
<organism evidence="8">
    <name type="scientific">Oppiella nova</name>
    <dbReference type="NCBI Taxonomy" id="334625"/>
    <lineage>
        <taxon>Eukaryota</taxon>
        <taxon>Metazoa</taxon>
        <taxon>Ecdysozoa</taxon>
        <taxon>Arthropoda</taxon>
        <taxon>Chelicerata</taxon>
        <taxon>Arachnida</taxon>
        <taxon>Acari</taxon>
        <taxon>Acariformes</taxon>
        <taxon>Sarcoptiformes</taxon>
        <taxon>Oribatida</taxon>
        <taxon>Brachypylina</taxon>
        <taxon>Oppioidea</taxon>
        <taxon>Oppiidae</taxon>
        <taxon>Oppiella</taxon>
    </lineage>
</organism>
<feature type="binding site" evidence="7">
    <location>
        <position position="65"/>
    </location>
    <ligand>
        <name>substrate</name>
    </ligand>
</feature>
<dbReference type="GO" id="GO:0043456">
    <property type="term" value="P:regulation of pentose-phosphate shunt"/>
    <property type="evidence" value="ECO:0007669"/>
    <property type="project" value="TreeGrafter"/>
</dbReference>
<evidence type="ECO:0000256" key="7">
    <source>
        <dbReference type="PIRSR" id="PIRSR613078-2"/>
    </source>
</evidence>
<dbReference type="InterPro" id="IPR013078">
    <property type="entry name" value="His_Pase_superF_clade-1"/>
</dbReference>
<dbReference type="EMBL" id="OC949537">
    <property type="protein sequence ID" value="CAD7663839.1"/>
    <property type="molecule type" value="Genomic_DNA"/>
</dbReference>
<accession>A0A7R9MPT6</accession>
<evidence type="ECO:0000256" key="5">
    <source>
        <dbReference type="ARBA" id="ARBA00042275"/>
    </source>
</evidence>
<protein>
    <recommendedName>
        <fullName evidence="4">Fructose-2,6-bisphosphatase TIGAR</fullName>
    </recommendedName>
    <alternativeName>
        <fullName evidence="5">TP53-induced glycolysis and apoptosis regulator</fullName>
    </alternativeName>
</protein>
<evidence type="ECO:0000313" key="9">
    <source>
        <dbReference type="Proteomes" id="UP000728032"/>
    </source>
</evidence>
<dbReference type="Pfam" id="PF00300">
    <property type="entry name" value="His_Phos_1"/>
    <property type="match status" value="1"/>
</dbReference>
<evidence type="ECO:0000256" key="1">
    <source>
        <dbReference type="ARBA" id="ARBA00000464"/>
    </source>
</evidence>
<dbReference type="GO" id="GO:0045820">
    <property type="term" value="P:negative regulation of glycolytic process"/>
    <property type="evidence" value="ECO:0007669"/>
    <property type="project" value="TreeGrafter"/>
</dbReference>
<evidence type="ECO:0000256" key="4">
    <source>
        <dbReference type="ARBA" id="ARBA00040907"/>
    </source>
</evidence>
<dbReference type="PANTHER" id="PTHR46517:SF1">
    <property type="entry name" value="FRUCTOSE-2,6-BISPHOSPHATASE TIGAR"/>
    <property type="match status" value="1"/>
</dbReference>
<evidence type="ECO:0000313" key="8">
    <source>
        <dbReference type="EMBL" id="CAD7663839.1"/>
    </source>
</evidence>
<feature type="binding site" evidence="7">
    <location>
        <begin position="15"/>
        <end position="22"/>
    </location>
    <ligand>
        <name>substrate</name>
    </ligand>
</feature>
<evidence type="ECO:0000256" key="3">
    <source>
        <dbReference type="ARBA" id="ARBA00038362"/>
    </source>
</evidence>
<dbReference type="InterPro" id="IPR029033">
    <property type="entry name" value="His_PPase_superfam"/>
</dbReference>
<dbReference type="SMART" id="SM00855">
    <property type="entry name" value="PGAM"/>
    <property type="match status" value="1"/>
</dbReference>
<dbReference type="InterPro" id="IPR051695">
    <property type="entry name" value="Phosphoglycerate_Mutase"/>
</dbReference>
<dbReference type="Gene3D" id="3.40.50.1240">
    <property type="entry name" value="Phosphoglycerate mutase-like"/>
    <property type="match status" value="1"/>
</dbReference>
<dbReference type="AlphaFoldDB" id="A0A7R9MPT6"/>
<comment type="similarity">
    <text evidence="3">Belongs to the phosphoglycerate mutase family.</text>
</comment>
<feature type="active site" description="Proton donor/acceptor" evidence="6">
    <location>
        <position position="88"/>
    </location>
</feature>